<keyword evidence="1" id="KW-0812">Transmembrane</keyword>
<keyword evidence="3" id="KW-1185">Reference proteome</keyword>
<gene>
    <name evidence="2" type="ORF">sm9_1153</name>
</gene>
<evidence type="ECO:0000313" key="3">
    <source>
        <dbReference type="Proteomes" id="UP000067738"/>
    </source>
</evidence>
<organism evidence="2 3">
    <name type="scientific">Methanobrevibacter millerae</name>
    <dbReference type="NCBI Taxonomy" id="230361"/>
    <lineage>
        <taxon>Archaea</taxon>
        <taxon>Methanobacteriati</taxon>
        <taxon>Methanobacteriota</taxon>
        <taxon>Methanomada group</taxon>
        <taxon>Methanobacteria</taxon>
        <taxon>Methanobacteriales</taxon>
        <taxon>Methanobacteriaceae</taxon>
        <taxon>Methanobrevibacter</taxon>
    </lineage>
</organism>
<dbReference type="PATRIC" id="fig|230361.4.peg.1191"/>
<sequence length="167" mass="19489">MGVYMNKKIEYLIIITSIILLIYGSYSFMDYKYMEKERNVTDSITMYYPSSSGYEINGNTVEFRNSMYDFYNMDVSRLNSSDSKLTNLLNHFANVNQGTVDYKNESCYLLTMEFGDDKGFKYHSIIIPVDSFDKDKLSFKNQTTVYLFDGNNREFVLDTAFNSKVVL</sequence>
<evidence type="ECO:0000256" key="1">
    <source>
        <dbReference type="SAM" id="Phobius"/>
    </source>
</evidence>
<dbReference type="AlphaFoldDB" id="A0A0U3DRC8"/>
<keyword evidence="1" id="KW-0472">Membrane</keyword>
<dbReference type="Proteomes" id="UP000067738">
    <property type="component" value="Chromosome"/>
</dbReference>
<dbReference type="EMBL" id="CP011266">
    <property type="protein sequence ID" value="ALT68937.1"/>
    <property type="molecule type" value="Genomic_DNA"/>
</dbReference>
<evidence type="ECO:0000313" key="2">
    <source>
        <dbReference type="EMBL" id="ALT68937.1"/>
    </source>
</evidence>
<name>A0A0U3DRC8_9EURY</name>
<reference evidence="2 3" key="1">
    <citation type="submission" date="2015-04" db="EMBL/GenBank/DDBJ databases">
        <title>The complete genome sequence of the rumen methanogen Methanobrevibacter millerae SM9.</title>
        <authorList>
            <person name="Leahy S.C."/>
            <person name="Kelly W.J."/>
            <person name="Pacheco D.M."/>
            <person name="Li D."/>
            <person name="Altermann E."/>
            <person name="Attwood G.T."/>
        </authorList>
    </citation>
    <scope>NUCLEOTIDE SEQUENCE [LARGE SCALE GENOMIC DNA]</scope>
    <source>
        <strain evidence="2 3">SM9</strain>
    </source>
</reference>
<feature type="transmembrane region" description="Helical" evidence="1">
    <location>
        <begin position="12"/>
        <end position="29"/>
    </location>
</feature>
<keyword evidence="1" id="KW-1133">Transmembrane helix</keyword>
<dbReference type="KEGG" id="mmil:sm9_1153"/>
<accession>A0A0U3DRC8</accession>
<protein>
    <submittedName>
        <fullName evidence="2">Uncharacterized protein</fullName>
    </submittedName>
</protein>
<proteinExistence type="predicted"/>